<dbReference type="EMBL" id="JADBJN010000001">
    <property type="protein sequence ID" value="KAG5679914.1"/>
    <property type="molecule type" value="Genomic_DNA"/>
</dbReference>
<dbReference type="Pfam" id="PF10545">
    <property type="entry name" value="MADF_DNA_bdg"/>
    <property type="match status" value="1"/>
</dbReference>
<dbReference type="PANTHER" id="PTHR12243:SF67">
    <property type="entry name" value="COREPRESSOR OF PANGOLIN, ISOFORM A-RELATED"/>
    <property type="match status" value="1"/>
</dbReference>
<organism evidence="2 3">
    <name type="scientific">Polypedilum vanderplanki</name>
    <name type="common">Sleeping chironomid midge</name>
    <dbReference type="NCBI Taxonomy" id="319348"/>
    <lineage>
        <taxon>Eukaryota</taxon>
        <taxon>Metazoa</taxon>
        <taxon>Ecdysozoa</taxon>
        <taxon>Arthropoda</taxon>
        <taxon>Hexapoda</taxon>
        <taxon>Insecta</taxon>
        <taxon>Pterygota</taxon>
        <taxon>Neoptera</taxon>
        <taxon>Endopterygota</taxon>
        <taxon>Diptera</taxon>
        <taxon>Nematocera</taxon>
        <taxon>Chironomoidea</taxon>
        <taxon>Chironomidae</taxon>
        <taxon>Chironominae</taxon>
        <taxon>Polypedilum</taxon>
        <taxon>Polypedilum</taxon>
    </lineage>
</organism>
<dbReference type="PROSITE" id="PS51029">
    <property type="entry name" value="MADF"/>
    <property type="match status" value="1"/>
</dbReference>
<dbReference type="GO" id="GO:0005667">
    <property type="term" value="C:transcription regulator complex"/>
    <property type="evidence" value="ECO:0007669"/>
    <property type="project" value="TreeGrafter"/>
</dbReference>
<dbReference type="SMART" id="SM00595">
    <property type="entry name" value="MADF"/>
    <property type="match status" value="2"/>
</dbReference>
<dbReference type="InterPro" id="IPR006578">
    <property type="entry name" value="MADF-dom"/>
</dbReference>
<gene>
    <name evidence="2" type="ORF">PVAND_009450</name>
</gene>
<protein>
    <recommendedName>
        <fullName evidence="1">MADF domain-containing protein</fullName>
    </recommendedName>
</protein>
<dbReference type="GO" id="GO:0006357">
    <property type="term" value="P:regulation of transcription by RNA polymerase II"/>
    <property type="evidence" value="ECO:0007669"/>
    <property type="project" value="TreeGrafter"/>
</dbReference>
<dbReference type="Proteomes" id="UP001107558">
    <property type="component" value="Chromosome 1"/>
</dbReference>
<dbReference type="OrthoDB" id="5984255at2759"/>
<dbReference type="AlphaFoldDB" id="A0A9J6CCY3"/>
<accession>A0A9J6CCY3</accession>
<evidence type="ECO:0000313" key="2">
    <source>
        <dbReference type="EMBL" id="KAG5679914.1"/>
    </source>
</evidence>
<comment type="caution">
    <text evidence="2">The sequence shown here is derived from an EMBL/GenBank/DDBJ whole genome shotgun (WGS) entry which is preliminary data.</text>
</comment>
<reference evidence="2" key="1">
    <citation type="submission" date="2021-03" db="EMBL/GenBank/DDBJ databases">
        <title>Chromosome level genome of the anhydrobiotic midge Polypedilum vanderplanki.</title>
        <authorList>
            <person name="Yoshida Y."/>
            <person name="Kikawada T."/>
            <person name="Gusev O."/>
        </authorList>
    </citation>
    <scope>NUCLEOTIDE SEQUENCE</scope>
    <source>
        <strain evidence="2">NIAS01</strain>
        <tissue evidence="2">Whole body or cell culture</tissue>
    </source>
</reference>
<dbReference type="GO" id="GO:0005634">
    <property type="term" value="C:nucleus"/>
    <property type="evidence" value="ECO:0007669"/>
    <property type="project" value="TreeGrafter"/>
</dbReference>
<dbReference type="PANTHER" id="PTHR12243">
    <property type="entry name" value="MADF DOMAIN TRANSCRIPTION FACTOR"/>
    <property type="match status" value="1"/>
</dbReference>
<feature type="domain" description="MADF" evidence="1">
    <location>
        <begin position="8"/>
        <end position="98"/>
    </location>
</feature>
<evidence type="ECO:0000259" key="1">
    <source>
        <dbReference type="PROSITE" id="PS51029"/>
    </source>
</evidence>
<sequence length="371" mass="44609">MFNEFTVKLITEVRKREILYNTKYDKRPKAEKERCWEEIAESLNCDAEKCKKHWKNIRDRFVKVMHARDRHFMNNGSEIDAPAYIYYDMMSFMREFSIKKDIHYRNTIHYDELTPEPLVFNDCNKLVDVTKDFLIAVRNYPVLYDKNAEMRKYRGKEEWKKISDALYSRFTIGKLRNYWTVLMKKYKLYEENRHGLFETIRNEHIFNLMSFVHLNSIKHEQDPIEYITEEDYQIMENDNKDNYEESLIDEEEDENFITSINSGRNFEGTEIVIDQDNEQHDENLLEEHIEQPSPKKRKINIPELSATPSSSSITSRSQQVLDDAPDEYDYFGKKVAIQLKRMSLLNPRIARKAEIEVLQLLLKYEEELEKN</sequence>
<name>A0A9J6CCY3_POLVA</name>
<dbReference type="InterPro" id="IPR039353">
    <property type="entry name" value="TF_Adf1"/>
</dbReference>
<proteinExistence type="predicted"/>
<keyword evidence="3" id="KW-1185">Reference proteome</keyword>
<evidence type="ECO:0000313" key="3">
    <source>
        <dbReference type="Proteomes" id="UP001107558"/>
    </source>
</evidence>